<evidence type="ECO:0000313" key="8">
    <source>
        <dbReference type="Proteomes" id="UP000594943"/>
    </source>
</evidence>
<dbReference type="GO" id="GO:0031640">
    <property type="term" value="P:killing of cells of another organism"/>
    <property type="evidence" value="ECO:0007669"/>
    <property type="project" value="UniProtKB-KW"/>
</dbReference>
<dbReference type="InterPro" id="IPR051018">
    <property type="entry name" value="Bacteriophage_GH24"/>
</dbReference>
<dbReference type="Proteomes" id="UP000594943">
    <property type="component" value="Chromosome 1"/>
</dbReference>
<dbReference type="SUPFAM" id="SSF53955">
    <property type="entry name" value="Lysozyme-like"/>
    <property type="match status" value="1"/>
</dbReference>
<accession>A0A7U4SRU5</accession>
<keyword evidence="5 6" id="KW-0326">Glycosidase</keyword>
<dbReference type="Gene3D" id="1.10.530.40">
    <property type="match status" value="1"/>
</dbReference>
<keyword evidence="2 6" id="KW-0929">Antimicrobial</keyword>
<dbReference type="GO" id="GO:0016998">
    <property type="term" value="P:cell wall macromolecule catabolic process"/>
    <property type="evidence" value="ECO:0007669"/>
    <property type="project" value="InterPro"/>
</dbReference>
<proteinExistence type="inferred from homology"/>
<keyword evidence="3 6" id="KW-0081">Bacteriolytic enzyme</keyword>
<dbReference type="GO" id="GO:0003796">
    <property type="term" value="F:lysozyme activity"/>
    <property type="evidence" value="ECO:0007669"/>
    <property type="project" value="UniProtKB-EC"/>
</dbReference>
<dbReference type="EC" id="3.2.1.17" evidence="6"/>
<dbReference type="GO" id="GO:0042742">
    <property type="term" value="P:defense response to bacterium"/>
    <property type="evidence" value="ECO:0007669"/>
    <property type="project" value="UniProtKB-KW"/>
</dbReference>
<dbReference type="Pfam" id="PF00959">
    <property type="entry name" value="Phage_lysozyme"/>
    <property type="match status" value="1"/>
</dbReference>
<dbReference type="RefSeq" id="WP_009916603.1">
    <property type="nucleotide sequence ID" value="NZ_CP013380.1"/>
</dbReference>
<dbReference type="GO" id="GO:0009253">
    <property type="term" value="P:peptidoglycan catabolic process"/>
    <property type="evidence" value="ECO:0007669"/>
    <property type="project" value="InterPro"/>
</dbReference>
<dbReference type="InterPro" id="IPR023346">
    <property type="entry name" value="Lysozyme-like_dom_sf"/>
</dbReference>
<dbReference type="PANTHER" id="PTHR38107">
    <property type="match status" value="1"/>
</dbReference>
<dbReference type="KEGG" id="bhg:I6G56_08875"/>
<dbReference type="AlphaFoldDB" id="A0A7U4SRU5"/>
<evidence type="ECO:0000313" key="7">
    <source>
        <dbReference type="EMBL" id="QPS45147.1"/>
    </source>
</evidence>
<evidence type="ECO:0000256" key="4">
    <source>
        <dbReference type="ARBA" id="ARBA00022801"/>
    </source>
</evidence>
<dbReference type="EMBL" id="CP065686">
    <property type="protein sequence ID" value="QPS45147.1"/>
    <property type="molecule type" value="Genomic_DNA"/>
</dbReference>
<organism evidence="7 8">
    <name type="scientific">Burkholderia humptydooensis</name>
    <dbReference type="NCBI Taxonomy" id="430531"/>
    <lineage>
        <taxon>Bacteria</taxon>
        <taxon>Pseudomonadati</taxon>
        <taxon>Pseudomonadota</taxon>
        <taxon>Betaproteobacteria</taxon>
        <taxon>Burkholderiales</taxon>
        <taxon>Burkholderiaceae</taxon>
        <taxon>Burkholderia</taxon>
        <taxon>pseudomallei group</taxon>
    </lineage>
</organism>
<dbReference type="InterPro" id="IPR002196">
    <property type="entry name" value="Glyco_hydro_24"/>
</dbReference>
<evidence type="ECO:0000256" key="3">
    <source>
        <dbReference type="ARBA" id="ARBA00022638"/>
    </source>
</evidence>
<dbReference type="HAMAP" id="MF_04110">
    <property type="entry name" value="ENDOLYSIN_T4"/>
    <property type="match status" value="1"/>
</dbReference>
<dbReference type="PANTHER" id="PTHR38107:SF3">
    <property type="entry name" value="LYSOZYME RRRD-RELATED"/>
    <property type="match status" value="1"/>
</dbReference>
<reference evidence="7 8" key="1">
    <citation type="submission" date="2020-12" db="EMBL/GenBank/DDBJ databases">
        <title>FDA dAtabase for Regulatory Grade micrObial Sequences (FDA-ARGOS): Supporting development and validation of Infectious Disease Dx tests.</title>
        <authorList>
            <person name="Nelson B."/>
            <person name="Plummer A."/>
            <person name="Tallon L."/>
            <person name="Sadzewicz L."/>
            <person name="Zhao X."/>
            <person name="Boylan J."/>
            <person name="Ott S."/>
            <person name="Bowen H."/>
            <person name="Vavikolanu K."/>
            <person name="Mehta A."/>
            <person name="Aluvathingal J."/>
            <person name="Nadendla S."/>
            <person name="Myers T."/>
            <person name="Yan Y."/>
            <person name="Sichtig H."/>
        </authorList>
    </citation>
    <scope>NUCLEOTIDE SEQUENCE [LARGE SCALE GENOMIC DNA]</scope>
    <source>
        <strain evidence="7 8">FDAARGOS_899</strain>
    </source>
</reference>
<evidence type="ECO:0000256" key="6">
    <source>
        <dbReference type="RuleBase" id="RU003788"/>
    </source>
</evidence>
<dbReference type="HAMAP" id="MF_04136">
    <property type="entry name" value="SAR_ENDOLYSIN"/>
    <property type="match status" value="1"/>
</dbReference>
<gene>
    <name evidence="7" type="ORF">I6G56_08875</name>
</gene>
<dbReference type="CDD" id="cd16900">
    <property type="entry name" value="endolysin_R21-like"/>
    <property type="match status" value="1"/>
</dbReference>
<name>A0A7U4SRU5_9BURK</name>
<sequence>MARVSAAVIAAALAISVPLTLTYEGTRTTVYLDPVGIPTACTGHTGADVRVGRVYSPAQCTQLLNADSAEAMGAVLDLTTGPINANELAAYTDFVFNVGRGNFARSTLRKKFNAGDHRGACEELKKWVYAKGVKLRGLVLRRQAEYEVCTQ</sequence>
<comment type="similarity">
    <text evidence="6">Belongs to the glycosyl hydrolase 24 family.</text>
</comment>
<evidence type="ECO:0000256" key="1">
    <source>
        <dbReference type="ARBA" id="ARBA00000632"/>
    </source>
</evidence>
<evidence type="ECO:0000256" key="5">
    <source>
        <dbReference type="ARBA" id="ARBA00023295"/>
    </source>
</evidence>
<keyword evidence="4 6" id="KW-0378">Hydrolase</keyword>
<evidence type="ECO:0000256" key="2">
    <source>
        <dbReference type="ARBA" id="ARBA00022529"/>
    </source>
</evidence>
<protein>
    <recommendedName>
        <fullName evidence="6">Lysozyme</fullName>
        <ecNumber evidence="6">3.2.1.17</ecNumber>
    </recommendedName>
</protein>
<accession>A0A7T2WZG2</accession>
<dbReference type="InterPro" id="IPR034690">
    <property type="entry name" value="Endolysin_T4_type"/>
</dbReference>
<dbReference type="InterPro" id="IPR043688">
    <property type="entry name" value="SAR_endolysin-like"/>
</dbReference>
<comment type="catalytic activity">
    <reaction evidence="1 6">
        <text>Hydrolysis of (1-&gt;4)-beta-linkages between N-acetylmuramic acid and N-acetyl-D-glucosamine residues in a peptidoglycan and between N-acetyl-D-glucosamine residues in chitodextrins.</text>
        <dbReference type="EC" id="3.2.1.17"/>
    </reaction>
</comment>
<dbReference type="InterPro" id="IPR023347">
    <property type="entry name" value="Lysozyme_dom_sf"/>
</dbReference>